<dbReference type="CDD" id="cd16655">
    <property type="entry name" value="RING-Ubox_WDSUB1-like"/>
    <property type="match status" value="1"/>
</dbReference>
<reference evidence="3" key="1">
    <citation type="journal article" date="2020" name="bioRxiv">
        <title>Comparative genomics of Chlamydomonas.</title>
        <authorList>
            <person name="Craig R.J."/>
            <person name="Hasan A.R."/>
            <person name="Ness R.W."/>
            <person name="Keightley P.D."/>
        </authorList>
    </citation>
    <scope>NUCLEOTIDE SEQUENCE</scope>
    <source>
        <strain evidence="3">CCAP 11/173</strain>
    </source>
</reference>
<dbReference type="Gene3D" id="3.30.40.10">
    <property type="entry name" value="Zinc/RING finger domain, C3HC4 (zinc finger)"/>
    <property type="match status" value="1"/>
</dbReference>
<dbReference type="OrthoDB" id="10064100at2759"/>
<keyword evidence="4" id="KW-1185">Reference proteome</keyword>
<evidence type="ECO:0000256" key="1">
    <source>
        <dbReference type="SAM" id="MobiDB-lite"/>
    </source>
</evidence>
<dbReference type="InterPro" id="IPR003613">
    <property type="entry name" value="Ubox_domain"/>
</dbReference>
<feature type="compositionally biased region" description="Gly residues" evidence="1">
    <location>
        <begin position="251"/>
        <end position="260"/>
    </location>
</feature>
<dbReference type="SUPFAM" id="SSF57850">
    <property type="entry name" value="RING/U-box"/>
    <property type="match status" value="1"/>
</dbReference>
<dbReference type="UniPathway" id="UPA00143"/>
<dbReference type="PANTHER" id="PTHR46573">
    <property type="entry name" value="WD REPEAT, SAM AND U-BOX DOMAIN-CONTAINING PROTEIN 1"/>
    <property type="match status" value="1"/>
</dbReference>
<proteinExistence type="predicted"/>
<dbReference type="AlphaFoldDB" id="A0A835T504"/>
<feature type="domain" description="U-box" evidence="2">
    <location>
        <begin position="216"/>
        <end position="296"/>
    </location>
</feature>
<evidence type="ECO:0000313" key="4">
    <source>
        <dbReference type="Proteomes" id="UP000613740"/>
    </source>
</evidence>
<dbReference type="EMBL" id="JAEHOD010000042">
    <property type="protein sequence ID" value="KAG2438954.1"/>
    <property type="molecule type" value="Genomic_DNA"/>
</dbReference>
<dbReference type="InterPro" id="IPR013083">
    <property type="entry name" value="Znf_RING/FYVE/PHD"/>
</dbReference>
<sequence>MRAKLLQPAAGIQSAQQPLAHPQQQMHAVLVPAYILPGAQLQQPLPMLPPSHTPLRQHAVHPVTHAQHPKQPCAPSGGGFDGRCHGGGYAGGCCGGGGVDDDNASSVSRKCSNGGGGLGGRDVISASSSAGRGSTALVAEYCRLVERLRAHLPLLRAQIAKYDKHAQRSSGEAGIKASRSRRILEEAHKRCTAEPGSAAAASYPITGAAWEAPHESQDVMHDPVVAADGHTYERRLIEEWMRRGQQQGPAGAAGAGGGGPAPRSPMTNQPLPHTALVPNLALRSAIREWQEAQRRLKQCAHCRHIEV</sequence>
<dbReference type="InterPro" id="IPR052085">
    <property type="entry name" value="WD-SAM-U-box"/>
</dbReference>
<accession>A0A835T504</accession>
<dbReference type="GO" id="GO:0004842">
    <property type="term" value="F:ubiquitin-protein transferase activity"/>
    <property type="evidence" value="ECO:0007669"/>
    <property type="project" value="InterPro"/>
</dbReference>
<dbReference type="Proteomes" id="UP000613740">
    <property type="component" value="Unassembled WGS sequence"/>
</dbReference>
<evidence type="ECO:0000313" key="3">
    <source>
        <dbReference type="EMBL" id="KAG2438954.1"/>
    </source>
</evidence>
<dbReference type="PANTHER" id="PTHR46573:SF1">
    <property type="entry name" value="WD REPEAT, SAM AND U-BOX DOMAIN-CONTAINING PROTEIN 1"/>
    <property type="match status" value="1"/>
</dbReference>
<comment type="caution">
    <text evidence="3">The sequence shown here is derived from an EMBL/GenBank/DDBJ whole genome shotgun (WGS) entry which is preliminary data.</text>
</comment>
<name>A0A835T504_9CHLO</name>
<dbReference type="Pfam" id="PF04564">
    <property type="entry name" value="U-box"/>
    <property type="match status" value="1"/>
</dbReference>
<organism evidence="3 4">
    <name type="scientific">Chlamydomonas schloesseri</name>
    <dbReference type="NCBI Taxonomy" id="2026947"/>
    <lineage>
        <taxon>Eukaryota</taxon>
        <taxon>Viridiplantae</taxon>
        <taxon>Chlorophyta</taxon>
        <taxon>core chlorophytes</taxon>
        <taxon>Chlorophyceae</taxon>
        <taxon>CS clade</taxon>
        <taxon>Chlamydomonadales</taxon>
        <taxon>Chlamydomonadaceae</taxon>
        <taxon>Chlamydomonas</taxon>
    </lineage>
</organism>
<evidence type="ECO:0000259" key="2">
    <source>
        <dbReference type="PROSITE" id="PS51698"/>
    </source>
</evidence>
<dbReference type="GO" id="GO:0016567">
    <property type="term" value="P:protein ubiquitination"/>
    <property type="evidence" value="ECO:0007669"/>
    <property type="project" value="UniProtKB-UniPathway"/>
</dbReference>
<feature type="region of interest" description="Disordered" evidence="1">
    <location>
        <begin position="243"/>
        <end position="273"/>
    </location>
</feature>
<dbReference type="SMART" id="SM00504">
    <property type="entry name" value="Ubox"/>
    <property type="match status" value="1"/>
</dbReference>
<dbReference type="PROSITE" id="PS51698">
    <property type="entry name" value="U_BOX"/>
    <property type="match status" value="1"/>
</dbReference>
<protein>
    <recommendedName>
        <fullName evidence="2">U-box domain-containing protein</fullName>
    </recommendedName>
</protein>
<gene>
    <name evidence="3" type="ORF">HYH02_010746</name>
</gene>